<evidence type="ECO:0000313" key="2">
    <source>
        <dbReference type="Proteomes" id="UP001203036"/>
    </source>
</evidence>
<organism evidence="1 2">
    <name type="scientific">Lutimaribacter degradans</name>
    <dbReference type="NCBI Taxonomy" id="2945989"/>
    <lineage>
        <taxon>Bacteria</taxon>
        <taxon>Pseudomonadati</taxon>
        <taxon>Pseudomonadota</taxon>
        <taxon>Alphaproteobacteria</taxon>
        <taxon>Rhodobacterales</taxon>
        <taxon>Roseobacteraceae</taxon>
        <taxon>Lutimaribacter</taxon>
    </lineage>
</organism>
<reference evidence="1" key="1">
    <citation type="submission" date="2022-06" db="EMBL/GenBank/DDBJ databases">
        <title>Lutimaribacter sp. EGI FJ00013, a novel bacterium isolated from a salt lake sediment enrichment.</title>
        <authorList>
            <person name="Gao L."/>
            <person name="Fang B.-Z."/>
            <person name="Li W.-J."/>
        </authorList>
    </citation>
    <scope>NUCLEOTIDE SEQUENCE</scope>
    <source>
        <strain evidence="1">EGI FJ00013</strain>
    </source>
</reference>
<keyword evidence="1" id="KW-0456">Lyase</keyword>
<sequence length="50" mass="5087">MKPLALLLALVTLVACGADGEPQRPGTAETAPDTGVTISGEARFGVTRAY</sequence>
<evidence type="ECO:0000313" key="1">
    <source>
        <dbReference type="EMBL" id="MCM2563013.1"/>
    </source>
</evidence>
<gene>
    <name evidence="1" type="ORF">M8744_12735</name>
</gene>
<proteinExistence type="predicted"/>
<dbReference type="Proteomes" id="UP001203036">
    <property type="component" value="Unassembled WGS sequence"/>
</dbReference>
<comment type="caution">
    <text evidence="1">The sequence shown here is derived from an EMBL/GenBank/DDBJ whole genome shotgun (WGS) entry which is preliminary data.</text>
</comment>
<keyword evidence="2" id="KW-1185">Reference proteome</keyword>
<accession>A0ACC5ZYL5</accession>
<protein>
    <submittedName>
        <fullName evidence="1">Argininosuccinate lyase</fullName>
    </submittedName>
</protein>
<name>A0ACC5ZYL5_9RHOB</name>
<dbReference type="EMBL" id="JAMQGO010000008">
    <property type="protein sequence ID" value="MCM2563013.1"/>
    <property type="molecule type" value="Genomic_DNA"/>
</dbReference>